<dbReference type="AlphaFoldDB" id="A0A4R4W057"/>
<gene>
    <name evidence="1" type="ORF">E1294_45480</name>
</gene>
<accession>A0A4R4W057</accession>
<dbReference type="EMBL" id="SMKP01000222">
    <property type="protein sequence ID" value="TDD11161.1"/>
    <property type="molecule type" value="Genomic_DNA"/>
</dbReference>
<protein>
    <submittedName>
        <fullName evidence="1">Uncharacterized protein</fullName>
    </submittedName>
</protein>
<comment type="caution">
    <text evidence="1">The sequence shown here is derived from an EMBL/GenBank/DDBJ whole genome shotgun (WGS) entry which is preliminary data.</text>
</comment>
<evidence type="ECO:0000313" key="2">
    <source>
        <dbReference type="Proteomes" id="UP000294543"/>
    </source>
</evidence>
<reference evidence="1 2" key="1">
    <citation type="submission" date="2019-03" db="EMBL/GenBank/DDBJ databases">
        <title>Draft genome sequences of novel Actinobacteria.</title>
        <authorList>
            <person name="Sahin N."/>
            <person name="Ay H."/>
            <person name="Saygin H."/>
        </authorList>
    </citation>
    <scope>NUCLEOTIDE SEQUENCE [LARGE SCALE GENOMIC DNA]</scope>
    <source>
        <strain evidence="1 2">KC712</strain>
    </source>
</reference>
<proteinExistence type="predicted"/>
<evidence type="ECO:0000313" key="1">
    <source>
        <dbReference type="EMBL" id="TDD11161.1"/>
    </source>
</evidence>
<dbReference type="Proteomes" id="UP000294543">
    <property type="component" value="Unassembled WGS sequence"/>
</dbReference>
<keyword evidence="2" id="KW-1185">Reference proteome</keyword>
<organism evidence="1 2">
    <name type="scientific">Nonomuraea diastatica</name>
    <dbReference type="NCBI Taxonomy" id="1848329"/>
    <lineage>
        <taxon>Bacteria</taxon>
        <taxon>Bacillati</taxon>
        <taxon>Actinomycetota</taxon>
        <taxon>Actinomycetes</taxon>
        <taxon>Streptosporangiales</taxon>
        <taxon>Streptosporangiaceae</taxon>
        <taxon>Nonomuraea</taxon>
    </lineage>
</organism>
<sequence length="80" mass="8588">MRTTSMSVSASVADRELVGSSRISTCPRRRAPARSQRAARRCAAASARRRCSLGVAFVVPTGRGRRQYGIPDLGSVPLLD</sequence>
<name>A0A4R4W057_9ACTN</name>